<dbReference type="NCBIfam" id="NF041557">
    <property type="entry name" value="AmoA_BACT"/>
    <property type="match status" value="1"/>
</dbReference>
<evidence type="ECO:0000313" key="2">
    <source>
        <dbReference type="EMBL" id="ABD57885.1"/>
    </source>
</evidence>
<dbReference type="EMBL" id="DQ379514">
    <property type="protein sequence ID" value="ABD57885.1"/>
    <property type="molecule type" value="Genomic_DNA"/>
</dbReference>
<keyword evidence="1" id="KW-1133">Transmembrane helix</keyword>
<accession>Q0ZKX6</accession>
<gene>
    <name evidence="2" type="primary">pmoA</name>
</gene>
<keyword evidence="1" id="KW-0812">Transmembrane</keyword>
<proteinExistence type="predicted"/>
<feature type="transmembrane region" description="Helical" evidence="1">
    <location>
        <begin position="142"/>
        <end position="163"/>
    </location>
</feature>
<name>Q0ZKX6_9HYPH</name>
<reference evidence="2" key="1">
    <citation type="journal article" date="2006" name="Environ. Microbiol.">
        <title>Identification of a complete methane monooxygenase operon from soil by combining stable isotope probing and metagenomic analysis.</title>
        <authorList>
            <person name="Dumont M.G."/>
            <person name="Radajewski S.M."/>
            <person name="Miguez C.B."/>
            <person name="McDonald I.R."/>
            <person name="Murrell J.C."/>
        </authorList>
    </citation>
    <scope>NUCLEOTIDE SEQUENCE</scope>
</reference>
<sequence>MSSSSKSGGAVGPFHSVAEAAGCVQTVDWLLLTLLFFAVLGGYHVHFMLTAGDWDFWVDWKDRRMWPTVIPILGVTFCAAAQAFFWVNFRLPFGAVFAALGLLIGEWINRYVNFWGWTYFPISLVFPSALIVPAIWLDVILLLSGSYVITAVVGSLGWGLLFYPNNWPAIAAFHQATEQHGQLMSLADLIGLHFVRTSMPEYIRMVERGTLRTFGKDVVPVAAFFSGFVSMMVYFLWWFMGRWYSTTKVIDKI</sequence>
<feature type="transmembrane region" description="Helical" evidence="1">
    <location>
        <begin position="116"/>
        <end position="136"/>
    </location>
</feature>
<feature type="transmembrane region" description="Helical" evidence="1">
    <location>
        <begin position="91"/>
        <end position="109"/>
    </location>
</feature>
<dbReference type="GO" id="GO:0004497">
    <property type="term" value="F:monooxygenase activity"/>
    <property type="evidence" value="ECO:0007669"/>
    <property type="project" value="UniProtKB-KW"/>
</dbReference>
<feature type="transmembrane region" description="Helical" evidence="1">
    <location>
        <begin position="64"/>
        <end position="85"/>
    </location>
</feature>
<dbReference type="AlphaFoldDB" id="Q0ZKX6"/>
<dbReference type="NCBIfam" id="TIGR03080">
    <property type="entry name" value="CH4_NH3mon_ox_A"/>
    <property type="match status" value="1"/>
</dbReference>
<keyword evidence="1" id="KW-0472">Membrane</keyword>
<feature type="transmembrane region" description="Helical" evidence="1">
    <location>
        <begin position="218"/>
        <end position="239"/>
    </location>
</feature>
<evidence type="ECO:0000256" key="1">
    <source>
        <dbReference type="SAM" id="Phobius"/>
    </source>
</evidence>
<dbReference type="InterPro" id="IPR037001">
    <property type="entry name" value="NH3/CH4_mOase_suA_sf"/>
</dbReference>
<organism evidence="2">
    <name type="scientific">uncultured Methylocystis sp. GSC357</name>
    <dbReference type="NCBI Taxonomy" id="373382"/>
    <lineage>
        <taxon>Bacteria</taxon>
        <taxon>Pseudomonadati</taxon>
        <taxon>Pseudomonadota</taxon>
        <taxon>Alphaproteobacteria</taxon>
        <taxon>Hyphomicrobiales</taxon>
        <taxon>Methylocystaceae</taxon>
        <taxon>Methylocystis</taxon>
        <taxon>environmental samples</taxon>
    </lineage>
</organism>
<keyword evidence="2" id="KW-0560">Oxidoreductase</keyword>
<feature type="transmembrane region" description="Helical" evidence="1">
    <location>
        <begin position="30"/>
        <end position="52"/>
    </location>
</feature>
<dbReference type="Gene3D" id="1.20.1450.10">
    <property type="entry name" value="Ammonia/particulate methane monooxygenase, subunit A"/>
    <property type="match status" value="1"/>
</dbReference>
<keyword evidence="2" id="KW-0503">Monooxygenase</keyword>
<protein>
    <submittedName>
        <fullName evidence="2">Particulate methane monooxygenase subunit A</fullName>
    </submittedName>
</protein>
<dbReference type="Pfam" id="PF02461">
    <property type="entry name" value="AMO"/>
    <property type="match status" value="1"/>
</dbReference>
<dbReference type="InterPro" id="IPR003393">
    <property type="entry name" value="NH3_CH4_mOase_A"/>
</dbReference>